<sequence length="107" mass="11584">MNNNTDPAAPTTASAVPFTEHGEVRVDSARLLIVDPAYLPADLVERLTTPNAYGVSPALMLCTPSVDGWHDVWSDPEESAEHGMATLHITAPSVRLGEVFHLTDMHH</sequence>
<comment type="caution">
    <text evidence="1">The sequence shown here is derived from an EMBL/GenBank/DDBJ whole genome shotgun (WGS) entry which is preliminary data.</text>
</comment>
<gene>
    <name evidence="1" type="ORF">ATJ88_2877</name>
</gene>
<dbReference type="EMBL" id="PDJJ01000001">
    <property type="protein sequence ID" value="PFG44159.1"/>
    <property type="molecule type" value="Genomic_DNA"/>
</dbReference>
<name>A0A2A9F161_9MICO</name>
<accession>A0A2A9F161</accession>
<dbReference type="AlphaFoldDB" id="A0A2A9F161"/>
<reference evidence="1 2" key="1">
    <citation type="submission" date="2017-10" db="EMBL/GenBank/DDBJ databases">
        <title>Sequencing the genomes of 1000 actinobacteria strains.</title>
        <authorList>
            <person name="Klenk H.-P."/>
        </authorList>
    </citation>
    <scope>NUCLEOTIDE SEQUENCE [LARGE SCALE GENOMIC DNA]</scope>
    <source>
        <strain evidence="1 2">DSM 21863</strain>
    </source>
</reference>
<dbReference type="OrthoDB" id="2045100at2"/>
<evidence type="ECO:0000313" key="1">
    <source>
        <dbReference type="EMBL" id="PFG44159.1"/>
    </source>
</evidence>
<organism evidence="1 2">
    <name type="scientific">Isoptericola jiangsuensis</name>
    <dbReference type="NCBI Taxonomy" id="548579"/>
    <lineage>
        <taxon>Bacteria</taxon>
        <taxon>Bacillati</taxon>
        <taxon>Actinomycetota</taxon>
        <taxon>Actinomycetes</taxon>
        <taxon>Micrococcales</taxon>
        <taxon>Promicromonosporaceae</taxon>
        <taxon>Isoptericola</taxon>
    </lineage>
</organism>
<dbReference type="Proteomes" id="UP000224130">
    <property type="component" value="Unassembled WGS sequence"/>
</dbReference>
<dbReference type="RefSeq" id="WP_098464404.1">
    <property type="nucleotide sequence ID" value="NZ_PDJJ01000001.1"/>
</dbReference>
<proteinExistence type="predicted"/>
<keyword evidence="2" id="KW-1185">Reference proteome</keyword>
<evidence type="ECO:0000313" key="2">
    <source>
        <dbReference type="Proteomes" id="UP000224130"/>
    </source>
</evidence>
<protein>
    <submittedName>
        <fullName evidence="1">Uncharacterized protein</fullName>
    </submittedName>
</protein>